<dbReference type="OrthoDB" id="981947at2"/>
<dbReference type="PROSITE" id="PS51257">
    <property type="entry name" value="PROKAR_LIPOPROTEIN"/>
    <property type="match status" value="1"/>
</dbReference>
<accession>A0A5R8WWT5</accession>
<sequence>MSRSMKTMLWKQRVPGRRPLRQVVLGGVLLAVASCQPAGRSAELLRLEYINDALLATNAELWRTNEHTLRAIHAQVDRNQRQPSDTLALRRAEAVHDSTRHLLGYLQSLRERLLRATGNAARFEHLDAHREVADLLGAAVVDSLQIQLRRHDALLRQPLPPAAGTNLASGATLAPEPAAFDFTDAPLVAVLAALAERESRALLDEETVLAALRARTEAGVLKPTPRPLAIAVNATVAPGATYRATLLLTTALNANRTLKMTCNGQPISVDAAGYGQVAFVVPALPSGLTRRRAEWTGTITHRYLGRDTTFHVRVPYTIVRGR</sequence>
<name>A0A5R8WWT5_9BACT</name>
<dbReference type="Proteomes" id="UP000305517">
    <property type="component" value="Unassembled WGS sequence"/>
</dbReference>
<reference evidence="3 4" key="1">
    <citation type="submission" date="2019-05" db="EMBL/GenBank/DDBJ databases">
        <title>Hymenobacter edaphi sp. nov., isolated from abandoned arsenic-contaminated farmland soil.</title>
        <authorList>
            <person name="Nie L."/>
        </authorList>
    </citation>
    <scope>NUCLEOTIDE SEQUENCE [LARGE SCALE GENOMIC DNA]</scope>
    <source>
        <strain evidence="3 4">1-3-3-8</strain>
    </source>
</reference>
<evidence type="ECO:0000259" key="2">
    <source>
        <dbReference type="Pfam" id="PF21601"/>
    </source>
</evidence>
<protein>
    <submittedName>
        <fullName evidence="3">Uncharacterized protein</fullName>
    </submittedName>
</protein>
<comment type="caution">
    <text evidence="3">The sequence shown here is derived from an EMBL/GenBank/DDBJ whole genome shotgun (WGS) entry which is preliminary data.</text>
</comment>
<dbReference type="Pfam" id="PF21601">
    <property type="entry name" value="GldM_2nd"/>
    <property type="match status" value="1"/>
</dbReference>
<evidence type="ECO:0000313" key="4">
    <source>
        <dbReference type="Proteomes" id="UP000305517"/>
    </source>
</evidence>
<dbReference type="AlphaFoldDB" id="A0A5R8WWT5"/>
<evidence type="ECO:0000313" key="3">
    <source>
        <dbReference type="EMBL" id="TLM96615.1"/>
    </source>
</evidence>
<feature type="domain" description="Gliding motility-associated protein GldM N-terminal" evidence="1">
    <location>
        <begin position="48"/>
        <end position="133"/>
    </location>
</feature>
<keyword evidence="4" id="KW-1185">Reference proteome</keyword>
<feature type="domain" description="Gliding motility-associated protein GldM first immunoglobulin-like" evidence="2">
    <location>
        <begin position="229"/>
        <end position="319"/>
    </location>
</feature>
<gene>
    <name evidence="3" type="ORF">FDY95_01065</name>
</gene>
<dbReference type="EMBL" id="VAJM01000001">
    <property type="protein sequence ID" value="TLM96615.1"/>
    <property type="molecule type" value="Genomic_DNA"/>
</dbReference>
<dbReference type="InterPro" id="IPR022720">
    <property type="entry name" value="Motility-assoc_prot_GldM_N"/>
</dbReference>
<dbReference type="InterPro" id="IPR048405">
    <property type="entry name" value="GldM_Ig-like-1"/>
</dbReference>
<proteinExistence type="predicted"/>
<organism evidence="3 4">
    <name type="scientific">Hymenobacter jeollabukensis</name>
    <dbReference type="NCBI Taxonomy" id="2025313"/>
    <lineage>
        <taxon>Bacteria</taxon>
        <taxon>Pseudomonadati</taxon>
        <taxon>Bacteroidota</taxon>
        <taxon>Cytophagia</taxon>
        <taxon>Cytophagales</taxon>
        <taxon>Hymenobacteraceae</taxon>
        <taxon>Hymenobacter</taxon>
    </lineage>
</organism>
<evidence type="ECO:0000259" key="1">
    <source>
        <dbReference type="Pfam" id="PF12081"/>
    </source>
</evidence>
<dbReference type="Pfam" id="PF12081">
    <property type="entry name" value="GldM_1st"/>
    <property type="match status" value="1"/>
</dbReference>